<keyword evidence="1" id="KW-0812">Transmembrane</keyword>
<gene>
    <name evidence="2" type="ORF">Pen02_80890</name>
</gene>
<dbReference type="Proteomes" id="UP000646749">
    <property type="component" value="Unassembled WGS sequence"/>
</dbReference>
<proteinExistence type="predicted"/>
<comment type="caution">
    <text evidence="2">The sequence shown here is derived from an EMBL/GenBank/DDBJ whole genome shotgun (WGS) entry which is preliminary data.</text>
</comment>
<protein>
    <submittedName>
        <fullName evidence="2">Uncharacterized protein</fullName>
    </submittedName>
</protein>
<sequence length="206" mass="22343">MSPQTDLLLSAAEDPKVTDWMQGWGSVLGVAVGLIASAATAALLVYEIRAGRCARAEAARDRAEAAQDRALAVAERRDAVAAQARTVVINGIHISNLRTGILKRFAFTVANYGSGPILDVHPQVVIDGDTVDRLKFRGSAALGPGEKLELEKRFQSAFAKLKDGEPMQDAELAEHITIEVRFTDMAGLRWLRQDSGQPQRILKDEP</sequence>
<accession>A0ABQ4EEL1</accession>
<feature type="transmembrane region" description="Helical" evidence="1">
    <location>
        <begin position="24"/>
        <end position="46"/>
    </location>
</feature>
<evidence type="ECO:0000313" key="3">
    <source>
        <dbReference type="Proteomes" id="UP000646749"/>
    </source>
</evidence>
<dbReference type="EMBL" id="BONW01000052">
    <property type="protein sequence ID" value="GIG93153.1"/>
    <property type="molecule type" value="Genomic_DNA"/>
</dbReference>
<organism evidence="2 3">
    <name type="scientific">Plantactinospora endophytica</name>
    <dbReference type="NCBI Taxonomy" id="673535"/>
    <lineage>
        <taxon>Bacteria</taxon>
        <taxon>Bacillati</taxon>
        <taxon>Actinomycetota</taxon>
        <taxon>Actinomycetes</taxon>
        <taxon>Micromonosporales</taxon>
        <taxon>Micromonosporaceae</taxon>
        <taxon>Plantactinospora</taxon>
    </lineage>
</organism>
<name>A0ABQ4EEL1_9ACTN</name>
<evidence type="ECO:0000313" key="2">
    <source>
        <dbReference type="EMBL" id="GIG93153.1"/>
    </source>
</evidence>
<evidence type="ECO:0000256" key="1">
    <source>
        <dbReference type="SAM" id="Phobius"/>
    </source>
</evidence>
<dbReference type="RefSeq" id="WP_203871453.1">
    <property type="nucleotide sequence ID" value="NZ_BONW01000052.1"/>
</dbReference>
<keyword evidence="1" id="KW-0472">Membrane</keyword>
<keyword evidence="3" id="KW-1185">Reference proteome</keyword>
<keyword evidence="1" id="KW-1133">Transmembrane helix</keyword>
<reference evidence="2 3" key="1">
    <citation type="submission" date="2021-01" db="EMBL/GenBank/DDBJ databases">
        <title>Whole genome shotgun sequence of Plantactinospora endophytica NBRC 110450.</title>
        <authorList>
            <person name="Komaki H."/>
            <person name="Tamura T."/>
        </authorList>
    </citation>
    <scope>NUCLEOTIDE SEQUENCE [LARGE SCALE GENOMIC DNA]</scope>
    <source>
        <strain evidence="2 3">NBRC 110450</strain>
    </source>
</reference>